<keyword evidence="1" id="KW-1133">Transmembrane helix</keyword>
<dbReference type="OrthoDB" id="442503at2759"/>
<dbReference type="Gene3D" id="1.20.58.390">
    <property type="entry name" value="Neurotransmitter-gated ion-channel transmembrane domain"/>
    <property type="match status" value="1"/>
</dbReference>
<dbReference type="InterPro" id="IPR036719">
    <property type="entry name" value="Neuro-gated_channel_TM_sf"/>
</dbReference>
<feature type="transmembrane region" description="Helical" evidence="1">
    <location>
        <begin position="40"/>
        <end position="57"/>
    </location>
</feature>
<evidence type="ECO:0000313" key="3">
    <source>
        <dbReference type="Proteomes" id="UP000580250"/>
    </source>
</evidence>
<reference evidence="2 3" key="1">
    <citation type="submission" date="2020-08" db="EMBL/GenBank/DDBJ databases">
        <authorList>
            <person name="Koutsovoulos G."/>
            <person name="Danchin GJ E."/>
        </authorList>
    </citation>
    <scope>NUCLEOTIDE SEQUENCE [LARGE SCALE GENOMIC DNA]</scope>
</reference>
<dbReference type="AlphaFoldDB" id="A0A6V7V416"/>
<keyword evidence="1" id="KW-0472">Membrane</keyword>
<sequence length="65" mass="7477">MDIVKLVPGTCDGNYSTGVWSCVTAEFFVSRELTHHILQTYVPTTLIVVISWFSFWLDVEVTLYF</sequence>
<protein>
    <submittedName>
        <fullName evidence="2">Uncharacterized protein</fullName>
    </submittedName>
</protein>
<dbReference type="InterPro" id="IPR038050">
    <property type="entry name" value="Neuro_actylchol_rec"/>
</dbReference>
<evidence type="ECO:0000256" key="1">
    <source>
        <dbReference type="SAM" id="Phobius"/>
    </source>
</evidence>
<dbReference type="GO" id="GO:0016020">
    <property type="term" value="C:membrane"/>
    <property type="evidence" value="ECO:0007669"/>
    <property type="project" value="InterPro"/>
</dbReference>
<accession>A0A6V7V416</accession>
<name>A0A6V7V416_MELEN</name>
<proteinExistence type="predicted"/>
<dbReference type="SUPFAM" id="SSF90112">
    <property type="entry name" value="Neurotransmitter-gated ion-channel transmembrane pore"/>
    <property type="match status" value="1"/>
</dbReference>
<dbReference type="EMBL" id="CAJEWN010000150">
    <property type="protein sequence ID" value="CAD2169183.1"/>
    <property type="molecule type" value="Genomic_DNA"/>
</dbReference>
<dbReference type="Proteomes" id="UP000580250">
    <property type="component" value="Unassembled WGS sequence"/>
</dbReference>
<gene>
    <name evidence="2" type="ORF">MENT_LOCUS20509</name>
</gene>
<comment type="caution">
    <text evidence="2">The sequence shown here is derived from an EMBL/GenBank/DDBJ whole genome shotgun (WGS) entry which is preliminary data.</text>
</comment>
<evidence type="ECO:0000313" key="2">
    <source>
        <dbReference type="EMBL" id="CAD2169183.1"/>
    </source>
</evidence>
<organism evidence="2 3">
    <name type="scientific">Meloidogyne enterolobii</name>
    <name type="common">Root-knot nematode worm</name>
    <name type="synonym">Meloidogyne mayaguensis</name>
    <dbReference type="NCBI Taxonomy" id="390850"/>
    <lineage>
        <taxon>Eukaryota</taxon>
        <taxon>Metazoa</taxon>
        <taxon>Ecdysozoa</taxon>
        <taxon>Nematoda</taxon>
        <taxon>Chromadorea</taxon>
        <taxon>Rhabditida</taxon>
        <taxon>Tylenchina</taxon>
        <taxon>Tylenchomorpha</taxon>
        <taxon>Tylenchoidea</taxon>
        <taxon>Meloidogynidae</taxon>
        <taxon>Meloidogyninae</taxon>
        <taxon>Meloidogyne</taxon>
    </lineage>
</organism>
<dbReference type="GO" id="GO:0006811">
    <property type="term" value="P:monoatomic ion transport"/>
    <property type="evidence" value="ECO:0007669"/>
    <property type="project" value="InterPro"/>
</dbReference>
<keyword evidence="1" id="KW-0812">Transmembrane</keyword>